<feature type="binding site" evidence="15">
    <location>
        <position position="119"/>
    </location>
    <ligand>
        <name>substrate</name>
    </ligand>
</feature>
<organism evidence="19 20">
    <name type="scientific">Sinorhizobium fredii (strain USDA 257)</name>
    <dbReference type="NCBI Taxonomy" id="1185652"/>
    <lineage>
        <taxon>Bacteria</taxon>
        <taxon>Pseudomonadati</taxon>
        <taxon>Pseudomonadota</taxon>
        <taxon>Alphaproteobacteria</taxon>
        <taxon>Hyphomicrobiales</taxon>
        <taxon>Rhizobiaceae</taxon>
        <taxon>Sinorhizobium/Ensifer group</taxon>
        <taxon>Sinorhizobium</taxon>
    </lineage>
</organism>
<dbReference type="HOGENOM" id="CLU_020120_1_0_5"/>
<dbReference type="SUPFAM" id="SSF50494">
    <property type="entry name" value="Trypsin-like serine proteases"/>
    <property type="match status" value="1"/>
</dbReference>
<dbReference type="Gene3D" id="2.40.10.120">
    <property type="match status" value="1"/>
</dbReference>
<feature type="region of interest" description="Disordered" evidence="16">
    <location>
        <begin position="377"/>
        <end position="396"/>
    </location>
</feature>
<feature type="active site" description="Charge relay system" evidence="14">
    <location>
        <position position="119"/>
    </location>
</feature>
<proteinExistence type="inferred from homology"/>
<dbReference type="InterPro" id="IPR009003">
    <property type="entry name" value="Peptidase_S1_PA"/>
</dbReference>
<protein>
    <recommendedName>
        <fullName evidence="5">Probable periplasmic serine endoprotease DegP-like</fullName>
        <ecNumber evidence="4">3.4.21.107</ecNumber>
    </recommendedName>
    <alternativeName>
        <fullName evidence="13">Protease Do</fullName>
    </alternativeName>
</protein>
<evidence type="ECO:0000256" key="15">
    <source>
        <dbReference type="PIRSR" id="PIRSR611782-2"/>
    </source>
</evidence>
<evidence type="ECO:0000256" key="1">
    <source>
        <dbReference type="ARBA" id="ARBA00001772"/>
    </source>
</evidence>
<evidence type="ECO:0000256" key="9">
    <source>
        <dbReference type="ARBA" id="ARBA00022764"/>
    </source>
</evidence>
<evidence type="ECO:0000256" key="12">
    <source>
        <dbReference type="ARBA" id="ARBA00023016"/>
    </source>
</evidence>
<dbReference type="EMBL" id="CP003563">
    <property type="protein sequence ID" value="AFL52978.1"/>
    <property type="molecule type" value="Genomic_DNA"/>
</dbReference>
<keyword evidence="6 19" id="KW-0645">Protease</keyword>
<evidence type="ECO:0000256" key="14">
    <source>
        <dbReference type="PIRSR" id="PIRSR611782-1"/>
    </source>
</evidence>
<evidence type="ECO:0000313" key="19">
    <source>
        <dbReference type="EMBL" id="AFL52978.1"/>
    </source>
</evidence>
<comment type="catalytic activity">
    <reaction evidence="1">
        <text>Acts on substrates that are at least partially unfolded. The cleavage site P1 residue is normally between a pair of hydrophobic residues, such as Val-|-Val.</text>
        <dbReference type="EC" id="3.4.21.107"/>
    </reaction>
</comment>
<feature type="active site" description="Charge relay system" evidence="14">
    <location>
        <position position="223"/>
    </location>
</feature>
<dbReference type="InterPro" id="IPR001940">
    <property type="entry name" value="Peptidase_S1C"/>
</dbReference>
<keyword evidence="9" id="KW-0574">Periplasm</keyword>
<feature type="signal peptide" evidence="17">
    <location>
        <begin position="1"/>
        <end position="27"/>
    </location>
</feature>
<keyword evidence="8" id="KW-0677">Repeat</keyword>
<gene>
    <name evidence="19" type="primary">htrA1</name>
    <name evidence="19" type="ORF">USDA257_c44400</name>
</gene>
<keyword evidence="7 17" id="KW-0732">Signal</keyword>
<evidence type="ECO:0000259" key="18">
    <source>
        <dbReference type="PROSITE" id="PS50106"/>
    </source>
</evidence>
<dbReference type="NCBIfam" id="TIGR02037">
    <property type="entry name" value="degP_htrA_DO"/>
    <property type="match status" value="1"/>
</dbReference>
<keyword evidence="11" id="KW-0720">Serine protease</keyword>
<name>I3XAS2_SINF2</name>
<dbReference type="Proteomes" id="UP000006180">
    <property type="component" value="Chromosome"/>
</dbReference>
<dbReference type="AlphaFoldDB" id="I3XAS2"/>
<evidence type="ECO:0000256" key="10">
    <source>
        <dbReference type="ARBA" id="ARBA00022801"/>
    </source>
</evidence>
<dbReference type="PANTHER" id="PTHR22939:SF130">
    <property type="entry name" value="PERIPLASMIC SERINE ENDOPROTEASE DEGP-LIKE-RELATED"/>
    <property type="match status" value="1"/>
</dbReference>
<feature type="domain" description="PDZ" evidence="18">
    <location>
        <begin position="411"/>
        <end position="501"/>
    </location>
</feature>
<evidence type="ECO:0000256" key="3">
    <source>
        <dbReference type="ARBA" id="ARBA00010541"/>
    </source>
</evidence>
<dbReference type="InterPro" id="IPR011782">
    <property type="entry name" value="Pept_S1C_Do"/>
</dbReference>
<dbReference type="GO" id="GO:0006508">
    <property type="term" value="P:proteolysis"/>
    <property type="evidence" value="ECO:0007669"/>
    <property type="project" value="UniProtKB-KW"/>
</dbReference>
<comment type="subcellular location">
    <subcellularLocation>
        <location evidence="2">Periplasm</location>
    </subcellularLocation>
</comment>
<dbReference type="PROSITE" id="PS50106">
    <property type="entry name" value="PDZ"/>
    <property type="match status" value="2"/>
</dbReference>
<evidence type="ECO:0000313" key="20">
    <source>
        <dbReference type="Proteomes" id="UP000006180"/>
    </source>
</evidence>
<evidence type="ECO:0000256" key="17">
    <source>
        <dbReference type="SAM" id="SignalP"/>
    </source>
</evidence>
<dbReference type="STRING" id="1185652.USDA257_c44400"/>
<accession>I3XAS2</accession>
<dbReference type="InterPro" id="IPR001478">
    <property type="entry name" value="PDZ"/>
</dbReference>
<evidence type="ECO:0000256" key="13">
    <source>
        <dbReference type="ARBA" id="ARBA00032850"/>
    </source>
</evidence>
<dbReference type="GO" id="GO:0004252">
    <property type="term" value="F:serine-type endopeptidase activity"/>
    <property type="evidence" value="ECO:0007669"/>
    <property type="project" value="InterPro"/>
</dbReference>
<evidence type="ECO:0000256" key="7">
    <source>
        <dbReference type="ARBA" id="ARBA00022729"/>
    </source>
</evidence>
<evidence type="ECO:0000256" key="8">
    <source>
        <dbReference type="ARBA" id="ARBA00022737"/>
    </source>
</evidence>
<dbReference type="EC" id="3.4.21.107" evidence="4"/>
<dbReference type="FunFam" id="2.40.10.120:FF:000007">
    <property type="entry name" value="Periplasmic serine endoprotease DegP-like"/>
    <property type="match status" value="1"/>
</dbReference>
<dbReference type="KEGG" id="sfd:USDA257_c44400"/>
<sequence length="501" mass="53052">MSKRPEIFRGLMLAAATALLFSNTALAETALPRPAAGPPSVADLAESLLDAVVNISISQNVKGEDDNAPMPQVPEGSPHQEFFDEFFKGQGEGGRPRTVNSLGSGFIIDPSGYVVTNNHVIQDADDIEINLSDGTRLKAKLVGTDTKTDLAVLKVEPKKPLTAVSFGDSRKIRIGDWVMVVGNPFGLGVSVSVGVVSARGRNINAGPYDSFIQTDAAINRGNSGGPLFNMQGEVIGINTAILSQTGMSVGIGFAVPTELAMNVVNQLKEFGETRRGWLGVRIQPVTDDIAESLKMEAPRGALVSGIIEGGPIAHGEIKAGDIIIRFDGNEVGEMRDLMRAVGESPVGKAVEVVIIRDGKEQTVRVTLGRLEDGEHLARAGGSGELKGESVKPSEPPAATLPATDVILGMKLAVLDADRRKSFGIAENVNGVVVTEVQPNSPAAERRVEAGDVIVEVGQEAMDKPEDVTSRVEALKSDGRRNALLMIANKTGELRFVTVRME</sequence>
<dbReference type="SUPFAM" id="SSF50156">
    <property type="entry name" value="PDZ domain-like"/>
    <property type="match status" value="2"/>
</dbReference>
<feature type="chain" id="PRO_5039152690" description="Probable periplasmic serine endoprotease DegP-like" evidence="17">
    <location>
        <begin position="28"/>
        <end position="501"/>
    </location>
</feature>
<keyword evidence="12" id="KW-0346">Stress response</keyword>
<evidence type="ECO:0000256" key="2">
    <source>
        <dbReference type="ARBA" id="ARBA00004418"/>
    </source>
</evidence>
<dbReference type="Pfam" id="PF13180">
    <property type="entry name" value="PDZ_2"/>
    <property type="match status" value="1"/>
</dbReference>
<dbReference type="InterPro" id="IPR036034">
    <property type="entry name" value="PDZ_sf"/>
</dbReference>
<comment type="similarity">
    <text evidence="3">Belongs to the peptidase S1C family.</text>
</comment>
<dbReference type="GO" id="GO:0042597">
    <property type="term" value="C:periplasmic space"/>
    <property type="evidence" value="ECO:0007669"/>
    <property type="project" value="UniProtKB-SubCell"/>
</dbReference>
<dbReference type="PATRIC" id="fig|1185652.3.peg.4607"/>
<dbReference type="SMART" id="SM00228">
    <property type="entry name" value="PDZ"/>
    <property type="match status" value="2"/>
</dbReference>
<feature type="binding site" evidence="15">
    <location>
        <position position="149"/>
    </location>
    <ligand>
        <name>substrate</name>
    </ligand>
</feature>
<dbReference type="RefSeq" id="WP_014765105.1">
    <property type="nucleotide sequence ID" value="NC_018000.1"/>
</dbReference>
<dbReference type="Gene3D" id="2.30.42.10">
    <property type="match status" value="2"/>
</dbReference>
<dbReference type="PANTHER" id="PTHR22939">
    <property type="entry name" value="SERINE PROTEASE FAMILY S1C HTRA-RELATED"/>
    <property type="match status" value="1"/>
</dbReference>
<evidence type="ECO:0000256" key="16">
    <source>
        <dbReference type="SAM" id="MobiDB-lite"/>
    </source>
</evidence>
<reference evidence="19 20" key="1">
    <citation type="journal article" date="2012" name="J. Bacteriol.">
        <title>Complete genome sequence of the broad-host-range strain Sinorhizobium fredii USDA257.</title>
        <authorList>
            <person name="Schuldes J."/>
            <person name="Rodriguez Orbegoso M."/>
            <person name="Schmeisser C."/>
            <person name="Krishnan H.B."/>
            <person name="Daniel R."/>
            <person name="Streit W.R."/>
        </authorList>
    </citation>
    <scope>NUCLEOTIDE SEQUENCE [LARGE SCALE GENOMIC DNA]</scope>
    <source>
        <strain evidence="19 20">USDA 257</strain>
    </source>
</reference>
<dbReference type="PRINTS" id="PR00834">
    <property type="entry name" value="PROTEASES2C"/>
</dbReference>
<dbReference type="Pfam" id="PF00595">
    <property type="entry name" value="PDZ"/>
    <property type="match status" value="1"/>
</dbReference>
<dbReference type="eggNOG" id="COG0265">
    <property type="taxonomic scope" value="Bacteria"/>
</dbReference>
<keyword evidence="10 19" id="KW-0378">Hydrolase</keyword>
<evidence type="ECO:0000256" key="5">
    <source>
        <dbReference type="ARBA" id="ARBA00013958"/>
    </source>
</evidence>
<evidence type="ECO:0000256" key="4">
    <source>
        <dbReference type="ARBA" id="ARBA00013035"/>
    </source>
</evidence>
<dbReference type="Pfam" id="PF13365">
    <property type="entry name" value="Trypsin_2"/>
    <property type="match status" value="1"/>
</dbReference>
<evidence type="ECO:0000256" key="11">
    <source>
        <dbReference type="ARBA" id="ARBA00022825"/>
    </source>
</evidence>
<dbReference type="CDD" id="cd10839">
    <property type="entry name" value="cpPDZ1_DegP-like"/>
    <property type="match status" value="1"/>
</dbReference>
<feature type="domain" description="PDZ" evidence="18">
    <location>
        <begin position="267"/>
        <end position="337"/>
    </location>
</feature>
<feature type="binding site" evidence="15">
    <location>
        <begin position="221"/>
        <end position="223"/>
    </location>
    <ligand>
        <name>substrate</name>
    </ligand>
</feature>
<feature type="active site" description="Charge relay system" evidence="14">
    <location>
        <position position="149"/>
    </location>
</feature>
<evidence type="ECO:0000256" key="6">
    <source>
        <dbReference type="ARBA" id="ARBA00022670"/>
    </source>
</evidence>